<evidence type="ECO:0000256" key="3">
    <source>
        <dbReference type="ARBA" id="ARBA00022618"/>
    </source>
</evidence>
<dbReference type="GO" id="GO:0005524">
    <property type="term" value="F:ATP binding"/>
    <property type="evidence" value="ECO:0007669"/>
    <property type="project" value="UniProtKB-KW"/>
</dbReference>
<evidence type="ECO:0000259" key="11">
    <source>
        <dbReference type="Pfam" id="PF01656"/>
    </source>
</evidence>
<gene>
    <name evidence="12" type="ORF">ADM99_06320</name>
</gene>
<keyword evidence="5 10" id="KW-0067">ATP-binding</keyword>
<dbReference type="InterPro" id="IPR027417">
    <property type="entry name" value="P-loop_NTPase"/>
</dbReference>
<dbReference type="GO" id="GO:0009898">
    <property type="term" value="C:cytoplasmic side of plasma membrane"/>
    <property type="evidence" value="ECO:0007669"/>
    <property type="project" value="TreeGrafter"/>
</dbReference>
<accession>A0A0P6XLK5</accession>
<comment type="caution">
    <text evidence="12">The sequence shown here is derived from an EMBL/GenBank/DDBJ whole genome shotgun (WGS) entry which is preliminary data.</text>
</comment>
<dbReference type="RefSeq" id="WP_062421234.1">
    <property type="nucleotide sequence ID" value="NZ_BBYA01000008.1"/>
</dbReference>
<keyword evidence="4 10" id="KW-0547">Nucleotide-binding</keyword>
<evidence type="ECO:0000256" key="10">
    <source>
        <dbReference type="PIRSR" id="PIRSR003092-1"/>
    </source>
</evidence>
<dbReference type="PATRIC" id="fig|229920.5.peg.1236"/>
<dbReference type="GO" id="GO:0051782">
    <property type="term" value="P:negative regulation of cell division"/>
    <property type="evidence" value="ECO:0007669"/>
    <property type="project" value="TreeGrafter"/>
</dbReference>
<dbReference type="PIRSF" id="PIRSF003092">
    <property type="entry name" value="MinD"/>
    <property type="match status" value="1"/>
</dbReference>
<dbReference type="Proteomes" id="UP000050430">
    <property type="component" value="Unassembled WGS sequence"/>
</dbReference>
<evidence type="ECO:0000256" key="6">
    <source>
        <dbReference type="ARBA" id="ARBA00023210"/>
    </source>
</evidence>
<organism evidence="12 13">
    <name type="scientific">Leptolinea tardivitalis</name>
    <dbReference type="NCBI Taxonomy" id="229920"/>
    <lineage>
        <taxon>Bacteria</taxon>
        <taxon>Bacillati</taxon>
        <taxon>Chloroflexota</taxon>
        <taxon>Anaerolineae</taxon>
        <taxon>Anaerolineales</taxon>
        <taxon>Anaerolineaceae</taxon>
        <taxon>Leptolinea</taxon>
    </lineage>
</organism>
<dbReference type="InterPro" id="IPR050625">
    <property type="entry name" value="ParA/MinD_ATPase"/>
</dbReference>
<dbReference type="NCBIfam" id="TIGR01968">
    <property type="entry name" value="minD_bact"/>
    <property type="match status" value="1"/>
</dbReference>
<dbReference type="EMBL" id="LGCK01000007">
    <property type="protein sequence ID" value="KPL72696.1"/>
    <property type="molecule type" value="Genomic_DNA"/>
</dbReference>
<keyword evidence="6" id="KW-0717">Septation</keyword>
<keyword evidence="13" id="KW-1185">Reference proteome</keyword>
<sequence length="262" mass="28663">MAAKVITVTSGKGGVGKTTTTANIAVALSMDGAKVVCLDGDIGLRNLDVVMGLENRIVYDLVDVVEGRCRLRQAMIRDKQNSELYLIPAAQTRDKNAISPSDMVRLCDELRPDFDWILIDSPAGIERGFRNVIAPADIVLVVTNPEVSAVRDADRIIGLVESEEKGPARLVINRLNSSMVKRGDMLSVDDVTELLAISLIGIVPEDESVISSANRGQPVVNDTKSRAGMAFRDIARRLRGEDVPFPPMEVKDDFFKKLFRVN</sequence>
<proteinExistence type="inferred from homology"/>
<evidence type="ECO:0000256" key="7">
    <source>
        <dbReference type="ARBA" id="ARBA00023306"/>
    </source>
</evidence>
<name>A0A0P6XLK5_9CHLR</name>
<dbReference type="STRING" id="229920.ADM99_06320"/>
<evidence type="ECO:0000256" key="2">
    <source>
        <dbReference type="ARBA" id="ARBA00016887"/>
    </source>
</evidence>
<evidence type="ECO:0000256" key="5">
    <source>
        <dbReference type="ARBA" id="ARBA00022840"/>
    </source>
</evidence>
<feature type="binding site" evidence="10">
    <location>
        <begin position="12"/>
        <end position="19"/>
    </location>
    <ligand>
        <name>ATP</name>
        <dbReference type="ChEBI" id="CHEBI:30616"/>
    </ligand>
</feature>
<comment type="function">
    <text evidence="8">ATPase required for the correct placement of the division site. Cell division inhibitors MinC and MinD act in concert to form an inhibitor capable of blocking formation of the polar Z ring septums. Rapidly oscillates between the poles of the cell to destabilize FtsZ filaments that have formed before they mature into polar Z rings.</text>
</comment>
<keyword evidence="3 12" id="KW-0132">Cell division</keyword>
<dbReference type="FunFam" id="3.40.50.300:FF:000068">
    <property type="entry name" value="Site-determining protein"/>
    <property type="match status" value="1"/>
</dbReference>
<evidence type="ECO:0000313" key="12">
    <source>
        <dbReference type="EMBL" id="KPL72696.1"/>
    </source>
</evidence>
<dbReference type="Gene3D" id="3.40.50.300">
    <property type="entry name" value="P-loop containing nucleotide triphosphate hydrolases"/>
    <property type="match status" value="1"/>
</dbReference>
<protein>
    <recommendedName>
        <fullName evidence="2">Septum site-determining protein MinD</fullName>
    </recommendedName>
    <alternativeName>
        <fullName evidence="9">Cell division inhibitor MinD</fullName>
    </alternativeName>
</protein>
<dbReference type="InterPro" id="IPR010223">
    <property type="entry name" value="MinD"/>
</dbReference>
<reference evidence="12 13" key="1">
    <citation type="submission" date="2015-07" db="EMBL/GenBank/DDBJ databases">
        <title>Genome sequence of Leptolinea tardivitalis DSM 16556.</title>
        <authorList>
            <person name="Hemp J."/>
            <person name="Ward L.M."/>
            <person name="Pace L.A."/>
            <person name="Fischer W.W."/>
        </authorList>
    </citation>
    <scope>NUCLEOTIDE SEQUENCE [LARGE SCALE GENOMIC DNA]</scope>
    <source>
        <strain evidence="12 13">YMTK-2</strain>
    </source>
</reference>
<evidence type="ECO:0000256" key="4">
    <source>
        <dbReference type="ARBA" id="ARBA00022741"/>
    </source>
</evidence>
<evidence type="ECO:0000256" key="8">
    <source>
        <dbReference type="ARBA" id="ARBA00025436"/>
    </source>
</evidence>
<dbReference type="CDD" id="cd02036">
    <property type="entry name" value="MinD"/>
    <property type="match status" value="1"/>
</dbReference>
<evidence type="ECO:0000256" key="9">
    <source>
        <dbReference type="ARBA" id="ARBA00032845"/>
    </source>
</evidence>
<feature type="domain" description="CobQ/CobB/MinD/ParA nucleotide binding" evidence="11">
    <location>
        <begin position="6"/>
        <end position="219"/>
    </location>
</feature>
<dbReference type="GO" id="GO:0005829">
    <property type="term" value="C:cytosol"/>
    <property type="evidence" value="ECO:0007669"/>
    <property type="project" value="TreeGrafter"/>
</dbReference>
<dbReference type="Pfam" id="PF01656">
    <property type="entry name" value="CbiA"/>
    <property type="match status" value="1"/>
</dbReference>
<dbReference type="InterPro" id="IPR002586">
    <property type="entry name" value="CobQ/CobB/MinD/ParA_Nub-bd_dom"/>
</dbReference>
<keyword evidence="7" id="KW-0131">Cell cycle</keyword>
<dbReference type="SUPFAM" id="SSF52540">
    <property type="entry name" value="P-loop containing nucleoside triphosphate hydrolases"/>
    <property type="match status" value="1"/>
</dbReference>
<dbReference type="PANTHER" id="PTHR43384">
    <property type="entry name" value="SEPTUM SITE-DETERMINING PROTEIN MIND HOMOLOG, CHLOROPLASTIC-RELATED"/>
    <property type="match status" value="1"/>
</dbReference>
<comment type="similarity">
    <text evidence="1">Belongs to the ParA family. MinD subfamily.</text>
</comment>
<dbReference type="PANTHER" id="PTHR43384:SF6">
    <property type="entry name" value="SEPTUM SITE-DETERMINING PROTEIN MIND HOMOLOG, CHLOROPLASTIC"/>
    <property type="match status" value="1"/>
</dbReference>
<evidence type="ECO:0000256" key="1">
    <source>
        <dbReference type="ARBA" id="ARBA00010257"/>
    </source>
</evidence>
<dbReference type="OrthoDB" id="9773088at2"/>
<dbReference type="AlphaFoldDB" id="A0A0P6XLK5"/>
<dbReference type="InterPro" id="IPR025501">
    <property type="entry name" value="MinD_FleN"/>
</dbReference>
<dbReference type="GO" id="GO:0000917">
    <property type="term" value="P:division septum assembly"/>
    <property type="evidence" value="ECO:0007669"/>
    <property type="project" value="UniProtKB-KW"/>
</dbReference>
<evidence type="ECO:0000313" key="13">
    <source>
        <dbReference type="Proteomes" id="UP000050430"/>
    </source>
</evidence>
<dbReference type="GO" id="GO:0016887">
    <property type="term" value="F:ATP hydrolysis activity"/>
    <property type="evidence" value="ECO:0007669"/>
    <property type="project" value="InterPro"/>
</dbReference>